<name>A0A371GDM1_MUCPR</name>
<evidence type="ECO:0000313" key="2">
    <source>
        <dbReference type="Proteomes" id="UP000257109"/>
    </source>
</evidence>
<evidence type="ECO:0008006" key="3">
    <source>
        <dbReference type="Google" id="ProtNLM"/>
    </source>
</evidence>
<dbReference type="Gene3D" id="3.10.10.10">
    <property type="entry name" value="HIV Type 1 Reverse Transcriptase, subunit A, domain 1"/>
    <property type="match status" value="2"/>
</dbReference>
<dbReference type="EMBL" id="QJKJ01005884">
    <property type="protein sequence ID" value="RDX88640.1"/>
    <property type="molecule type" value="Genomic_DNA"/>
</dbReference>
<organism evidence="1 2">
    <name type="scientific">Mucuna pruriens</name>
    <name type="common">Velvet bean</name>
    <name type="synonym">Dolichos pruriens</name>
    <dbReference type="NCBI Taxonomy" id="157652"/>
    <lineage>
        <taxon>Eukaryota</taxon>
        <taxon>Viridiplantae</taxon>
        <taxon>Streptophyta</taxon>
        <taxon>Embryophyta</taxon>
        <taxon>Tracheophyta</taxon>
        <taxon>Spermatophyta</taxon>
        <taxon>Magnoliopsida</taxon>
        <taxon>eudicotyledons</taxon>
        <taxon>Gunneridae</taxon>
        <taxon>Pentapetalae</taxon>
        <taxon>rosids</taxon>
        <taxon>fabids</taxon>
        <taxon>Fabales</taxon>
        <taxon>Fabaceae</taxon>
        <taxon>Papilionoideae</taxon>
        <taxon>50 kb inversion clade</taxon>
        <taxon>NPAAA clade</taxon>
        <taxon>indigoferoid/millettioid clade</taxon>
        <taxon>Phaseoleae</taxon>
        <taxon>Mucuna</taxon>
    </lineage>
</organism>
<keyword evidence="2" id="KW-1185">Reference proteome</keyword>
<dbReference type="PANTHER" id="PTHR24559">
    <property type="entry name" value="TRANSPOSON TY3-I GAG-POL POLYPROTEIN"/>
    <property type="match status" value="1"/>
</dbReference>
<dbReference type="InterPro" id="IPR053134">
    <property type="entry name" value="RNA-dir_DNA_polymerase"/>
</dbReference>
<dbReference type="STRING" id="157652.A0A371GDM1"/>
<protein>
    <recommendedName>
        <fullName evidence="3">Retrovirus-related Pol polyprotein from transposon 17.6</fullName>
    </recommendedName>
</protein>
<reference evidence="1" key="1">
    <citation type="submission" date="2018-05" db="EMBL/GenBank/DDBJ databases">
        <title>Draft genome of Mucuna pruriens seed.</title>
        <authorList>
            <person name="Nnadi N.E."/>
            <person name="Vos R."/>
            <person name="Hasami M.H."/>
            <person name="Devisetty U.K."/>
            <person name="Aguiy J.C."/>
        </authorList>
    </citation>
    <scope>NUCLEOTIDE SEQUENCE [LARGE SCALE GENOMIC DNA]</scope>
    <source>
        <strain evidence="1">JCA_2017</strain>
    </source>
</reference>
<comment type="caution">
    <text evidence="1">The sequence shown here is derived from an EMBL/GenBank/DDBJ whole genome shotgun (WGS) entry which is preliminary data.</text>
</comment>
<feature type="non-terminal residue" evidence="1">
    <location>
        <position position="1"/>
    </location>
</feature>
<accession>A0A371GDM1</accession>
<dbReference type="AlphaFoldDB" id="A0A371GDM1"/>
<dbReference type="SUPFAM" id="SSF56672">
    <property type="entry name" value="DNA/RNA polymerases"/>
    <property type="match status" value="1"/>
</dbReference>
<proteinExistence type="predicted"/>
<dbReference type="CDD" id="cd01647">
    <property type="entry name" value="RT_LTR"/>
    <property type="match status" value="1"/>
</dbReference>
<dbReference type="OrthoDB" id="1701144at2759"/>
<dbReference type="InterPro" id="IPR043128">
    <property type="entry name" value="Rev_trsase/Diguanyl_cyclase"/>
</dbReference>
<gene>
    <name evidence="1" type="ORF">CR513_29749</name>
</gene>
<dbReference type="Gene3D" id="3.30.70.270">
    <property type="match status" value="1"/>
</dbReference>
<dbReference type="PANTHER" id="PTHR24559:SF444">
    <property type="entry name" value="REVERSE TRANSCRIPTASE DOMAIN-CONTAINING PROTEIN"/>
    <property type="match status" value="1"/>
</dbReference>
<dbReference type="Proteomes" id="UP000257109">
    <property type="component" value="Unassembled WGS sequence"/>
</dbReference>
<sequence>MSPLKLVVLKKQLEEFLKKQFMRPNVSPCRAPISLMKKKDGNRLEFEDVPKIAFRIHYGYYEYLVMPFGVTNAPGNILIYFKTREEHVEHLRFVLQVLKDKQLYAKMSKCDLWLEEVSFLGHVISQGALSLTRFIYKGQVFVWDSKCENSFLELKRRLT</sequence>
<evidence type="ECO:0000313" key="1">
    <source>
        <dbReference type="EMBL" id="RDX88640.1"/>
    </source>
</evidence>
<dbReference type="InterPro" id="IPR043502">
    <property type="entry name" value="DNA/RNA_pol_sf"/>
</dbReference>